<keyword evidence="9" id="KW-1185">Reference proteome</keyword>
<gene>
    <name evidence="8" type="ORF">BD410DRAFT_811001</name>
</gene>
<keyword evidence="4" id="KW-0067">ATP-binding</keyword>
<dbReference type="Gene3D" id="2.40.50.140">
    <property type="entry name" value="Nucleic acid-binding proteins"/>
    <property type="match status" value="1"/>
</dbReference>
<evidence type="ECO:0000313" key="8">
    <source>
        <dbReference type="EMBL" id="TDL29320.1"/>
    </source>
</evidence>
<evidence type="ECO:0000256" key="4">
    <source>
        <dbReference type="ARBA" id="ARBA00022840"/>
    </source>
</evidence>
<evidence type="ECO:0000256" key="1">
    <source>
        <dbReference type="ARBA" id="ARBA00006303"/>
    </source>
</evidence>
<keyword evidence="5" id="KW-0648">Protein biosynthesis</keyword>
<keyword evidence="6" id="KW-0030">Aminoacyl-tRNA synthetase</keyword>
<dbReference type="Pfam" id="PF00152">
    <property type="entry name" value="tRNA-synt_2"/>
    <property type="match status" value="2"/>
</dbReference>
<dbReference type="InterPro" id="IPR004524">
    <property type="entry name" value="Asp-tRNA-ligase_1"/>
</dbReference>
<evidence type="ECO:0000313" key="9">
    <source>
        <dbReference type="Proteomes" id="UP000294933"/>
    </source>
</evidence>
<evidence type="ECO:0000256" key="3">
    <source>
        <dbReference type="ARBA" id="ARBA00022741"/>
    </source>
</evidence>
<dbReference type="InterPro" id="IPR004364">
    <property type="entry name" value="Aa-tRNA-synt_II"/>
</dbReference>
<dbReference type="PROSITE" id="PS50862">
    <property type="entry name" value="AA_TRNA_LIGASE_II"/>
    <property type="match status" value="1"/>
</dbReference>
<dbReference type="SUPFAM" id="SSF50249">
    <property type="entry name" value="Nucleic acid-binding proteins"/>
    <property type="match status" value="1"/>
</dbReference>
<dbReference type="GO" id="GO:0004815">
    <property type="term" value="F:aspartate-tRNA ligase activity"/>
    <property type="evidence" value="ECO:0007669"/>
    <property type="project" value="TreeGrafter"/>
</dbReference>
<dbReference type="InterPro" id="IPR012340">
    <property type="entry name" value="NA-bd_OB-fold"/>
</dbReference>
<dbReference type="AlphaFoldDB" id="A0A4R5XE16"/>
<keyword evidence="2" id="KW-0436">Ligase</keyword>
<name>A0A4R5XE16_9AGAM</name>
<dbReference type="SUPFAM" id="SSF55681">
    <property type="entry name" value="Class II aaRS and biotin synthetases"/>
    <property type="match status" value="1"/>
</dbReference>
<dbReference type="Gene3D" id="3.30.930.10">
    <property type="entry name" value="Bira Bifunctional Protein, Domain 2"/>
    <property type="match status" value="1"/>
</dbReference>
<dbReference type="HAMAP" id="MF_00044">
    <property type="entry name" value="Asp_tRNA_synth_type1"/>
    <property type="match status" value="1"/>
</dbReference>
<dbReference type="InterPro" id="IPR006195">
    <property type="entry name" value="aa-tRNA-synth_II"/>
</dbReference>
<sequence length="702" mass="78842">MSHSRGTLDPASATDVTMFLSLKFLHRRLWPRVQIQSIRLIHSQSPLSICGPFPERTHSCGALTAADVHSRVVLAGWTLPRRKVSHNLFFFSIKDSYGTTQLMANRSNEKSTAALETLSQIPVESVVLVEGCVQMRPEKDQKTNTPTGEIEVLIDNVTLLNAADHRHMPFTQANSFSLANEELRARYRHLDLRRQPMSDNLRKRSNVVHLIRNVLHQQDFVEVETPLLLKSTPEGAREFLVPTRLLTAPRNDGSDVTTTKFYALPQSPQQPKQLLICSGAVDKYYQIARCFRDEDGRKDRQPEFTQVDLEMAFVSWGEPDDTLKLRSDSQAPVKRLNAWRIGGSEIRTLIESLLKRIWKEMEGIVLDDSFPVMTYADAMNEYGSDKPDTRCGLKIVNLTNFLPQEMQERLEQSGDIIECIILRRPDNPEFLEVDVDGCETECVTVHVTEKNITCWAVSNGITKDLCDSSTPPASYSIDVATINATLQIQVGDSLLLSRRQMLPEACGKVSGLRWVSETGVLIRNDQGLYTPPAHPHFLWVTEFPLFTRADKEKDALAKGRWSSSHHPFTAPMWQDIPKLFAGDIASVRAQHYDLVLNGMEIGGGSVRIHDPTMQEYIFTDVLKLTMPERESFSHLLQALKSGAPPHGGIALGLDRLMAILCKTQSIRDVIAFPKTGAGTDPYFNSPSTVQTNLLEQYGIAVR</sequence>
<protein>
    <recommendedName>
        <fullName evidence="7">Aminoacyl-transfer RNA synthetases class-II family profile domain-containing protein</fullName>
    </recommendedName>
</protein>
<dbReference type="EMBL" id="ML170156">
    <property type="protein sequence ID" value="TDL29320.1"/>
    <property type="molecule type" value="Genomic_DNA"/>
</dbReference>
<evidence type="ECO:0000256" key="2">
    <source>
        <dbReference type="ARBA" id="ARBA00022598"/>
    </source>
</evidence>
<evidence type="ECO:0000256" key="5">
    <source>
        <dbReference type="ARBA" id="ARBA00022917"/>
    </source>
</evidence>
<proteinExistence type="inferred from homology"/>
<dbReference type="InterPro" id="IPR047089">
    <property type="entry name" value="Asp-tRNA-ligase_1_N"/>
</dbReference>
<organism evidence="8 9">
    <name type="scientific">Rickenella mellea</name>
    <dbReference type="NCBI Taxonomy" id="50990"/>
    <lineage>
        <taxon>Eukaryota</taxon>
        <taxon>Fungi</taxon>
        <taxon>Dikarya</taxon>
        <taxon>Basidiomycota</taxon>
        <taxon>Agaricomycotina</taxon>
        <taxon>Agaricomycetes</taxon>
        <taxon>Hymenochaetales</taxon>
        <taxon>Rickenellaceae</taxon>
        <taxon>Rickenella</taxon>
    </lineage>
</organism>
<feature type="domain" description="Aminoacyl-transfer RNA synthetases class-II family profile" evidence="7">
    <location>
        <begin position="204"/>
        <end position="673"/>
    </location>
</feature>
<dbReference type="InterPro" id="IPR045864">
    <property type="entry name" value="aa-tRNA-synth_II/BPL/LPL"/>
</dbReference>
<dbReference type="OrthoDB" id="439710at2759"/>
<dbReference type="InterPro" id="IPR004365">
    <property type="entry name" value="NA-bd_OB_tRNA"/>
</dbReference>
<dbReference type="VEuPathDB" id="FungiDB:BD410DRAFT_811001"/>
<dbReference type="PANTHER" id="PTHR22594">
    <property type="entry name" value="ASPARTYL/LYSYL-TRNA SYNTHETASE"/>
    <property type="match status" value="1"/>
</dbReference>
<dbReference type="Proteomes" id="UP000294933">
    <property type="component" value="Unassembled WGS sequence"/>
</dbReference>
<dbReference type="PRINTS" id="PR01042">
    <property type="entry name" value="TRNASYNTHASP"/>
</dbReference>
<dbReference type="CDD" id="cd04317">
    <property type="entry name" value="EcAspRS_like_N"/>
    <property type="match status" value="1"/>
</dbReference>
<dbReference type="GO" id="GO:0006422">
    <property type="term" value="P:aspartyl-tRNA aminoacylation"/>
    <property type="evidence" value="ECO:0007669"/>
    <property type="project" value="TreeGrafter"/>
</dbReference>
<dbReference type="GO" id="GO:0005739">
    <property type="term" value="C:mitochondrion"/>
    <property type="evidence" value="ECO:0007669"/>
    <property type="project" value="TreeGrafter"/>
</dbReference>
<comment type="similarity">
    <text evidence="1">Belongs to the class-II aminoacyl-tRNA synthetase family. Type 1 subfamily.</text>
</comment>
<keyword evidence="3" id="KW-0547">Nucleotide-binding</keyword>
<dbReference type="PANTHER" id="PTHR22594:SF5">
    <property type="entry name" value="ASPARTATE--TRNA LIGASE, MITOCHONDRIAL"/>
    <property type="match status" value="1"/>
</dbReference>
<evidence type="ECO:0000256" key="6">
    <source>
        <dbReference type="ARBA" id="ARBA00023146"/>
    </source>
</evidence>
<dbReference type="Pfam" id="PF01336">
    <property type="entry name" value="tRNA_anti-codon"/>
    <property type="match status" value="1"/>
</dbReference>
<dbReference type="InterPro" id="IPR002312">
    <property type="entry name" value="Asp/Asn-tRNA-synth_IIb"/>
</dbReference>
<dbReference type="GO" id="GO:0003676">
    <property type="term" value="F:nucleic acid binding"/>
    <property type="evidence" value="ECO:0007669"/>
    <property type="project" value="InterPro"/>
</dbReference>
<dbReference type="STRING" id="50990.A0A4R5XE16"/>
<accession>A0A4R5XE16</accession>
<evidence type="ECO:0000259" key="7">
    <source>
        <dbReference type="PROSITE" id="PS50862"/>
    </source>
</evidence>
<dbReference type="Gene3D" id="3.30.1360.30">
    <property type="entry name" value="GAD-like domain"/>
    <property type="match status" value="1"/>
</dbReference>
<reference evidence="8 9" key="1">
    <citation type="submission" date="2018-06" db="EMBL/GenBank/DDBJ databases">
        <title>A transcriptomic atlas of mushroom development highlights an independent origin of complex multicellularity.</title>
        <authorList>
            <consortium name="DOE Joint Genome Institute"/>
            <person name="Krizsan K."/>
            <person name="Almasi E."/>
            <person name="Merenyi Z."/>
            <person name="Sahu N."/>
            <person name="Viragh M."/>
            <person name="Koszo T."/>
            <person name="Mondo S."/>
            <person name="Kiss B."/>
            <person name="Balint B."/>
            <person name="Kues U."/>
            <person name="Barry K."/>
            <person name="Hegedus J.C."/>
            <person name="Henrissat B."/>
            <person name="Johnson J."/>
            <person name="Lipzen A."/>
            <person name="Ohm R."/>
            <person name="Nagy I."/>
            <person name="Pangilinan J."/>
            <person name="Yan J."/>
            <person name="Xiong Y."/>
            <person name="Grigoriev I.V."/>
            <person name="Hibbett D.S."/>
            <person name="Nagy L.G."/>
        </authorList>
    </citation>
    <scope>NUCLEOTIDE SEQUENCE [LARGE SCALE GENOMIC DNA]</scope>
    <source>
        <strain evidence="8 9">SZMC22713</strain>
    </source>
</reference>
<dbReference type="InterPro" id="IPR004115">
    <property type="entry name" value="GAD-like_sf"/>
</dbReference>
<dbReference type="GO" id="GO:0005524">
    <property type="term" value="F:ATP binding"/>
    <property type="evidence" value="ECO:0007669"/>
    <property type="project" value="UniProtKB-KW"/>
</dbReference>